<evidence type="ECO:0000313" key="12">
    <source>
        <dbReference type="Proteomes" id="UP000248798"/>
    </source>
</evidence>
<name>A0A328FGH9_9BACT</name>
<protein>
    <submittedName>
        <fullName evidence="11">Aldehyde ferredoxin oxidoreductase</fullName>
    </submittedName>
</protein>
<proteinExistence type="inferred from homology"/>
<dbReference type="Pfam" id="PF02730">
    <property type="entry name" value="AFOR_N"/>
    <property type="match status" value="1"/>
</dbReference>
<evidence type="ECO:0000256" key="4">
    <source>
        <dbReference type="ARBA" id="ARBA00022723"/>
    </source>
</evidence>
<keyword evidence="3" id="KW-0004">4Fe-4S</keyword>
<dbReference type="InterPro" id="IPR001203">
    <property type="entry name" value="OxRdtase_Ald_Fedxn_C"/>
</dbReference>
<dbReference type="InterPro" id="IPR013984">
    <property type="entry name" value="Ald_Fedxn_OxRdtase_dom2"/>
</dbReference>
<dbReference type="Gene3D" id="1.10.569.10">
    <property type="entry name" value="Aldehyde Ferredoxin Oxidoreductase Protein, subunit A, domain 2"/>
    <property type="match status" value="1"/>
</dbReference>
<dbReference type="Proteomes" id="UP000248798">
    <property type="component" value="Unassembled WGS sequence"/>
</dbReference>
<keyword evidence="13" id="KW-1185">Reference proteome</keyword>
<dbReference type="Pfam" id="PF01314">
    <property type="entry name" value="AFOR_C"/>
    <property type="match status" value="1"/>
</dbReference>
<evidence type="ECO:0000313" key="10">
    <source>
        <dbReference type="EMBL" id="QBH13446.1"/>
    </source>
</evidence>
<dbReference type="GO" id="GO:0016625">
    <property type="term" value="F:oxidoreductase activity, acting on the aldehyde or oxo group of donors, iron-sulfur protein as acceptor"/>
    <property type="evidence" value="ECO:0007669"/>
    <property type="project" value="InterPro"/>
</dbReference>
<evidence type="ECO:0000256" key="7">
    <source>
        <dbReference type="ARBA" id="ARBA00023014"/>
    </source>
</evidence>
<dbReference type="PANTHER" id="PTHR30038:SF0">
    <property type="entry name" value="TUNGSTEN-CONTAINING ALDEHYDE FERREDOXIN OXIDOREDUCTASE"/>
    <property type="match status" value="1"/>
</dbReference>
<dbReference type="Gene3D" id="1.10.599.10">
    <property type="entry name" value="Aldehyde Ferredoxin Oxidoreductase Protein, subunit A, domain 3"/>
    <property type="match status" value="1"/>
</dbReference>
<reference evidence="10 13" key="2">
    <citation type="submission" date="2019-02" db="EMBL/GenBank/DDBJ databases">
        <title>Complete genome sequence of Desulfobacter hydrogenophilus AcRS1.</title>
        <authorList>
            <person name="Marietou A."/>
            <person name="Lund M.B."/>
            <person name="Marshall I.P.G."/>
            <person name="Schreiber L."/>
            <person name="Jorgensen B."/>
        </authorList>
    </citation>
    <scope>NUCLEOTIDE SEQUENCE [LARGE SCALE GENOMIC DNA]</scope>
    <source>
        <strain evidence="10 13">AcRS1</strain>
    </source>
</reference>
<keyword evidence="6" id="KW-0408">Iron</keyword>
<keyword evidence="7" id="KW-0411">Iron-sulfur</keyword>
<organism evidence="11 12">
    <name type="scientific">Desulfobacter hydrogenophilus</name>
    <dbReference type="NCBI Taxonomy" id="2291"/>
    <lineage>
        <taxon>Bacteria</taxon>
        <taxon>Pseudomonadati</taxon>
        <taxon>Thermodesulfobacteriota</taxon>
        <taxon>Desulfobacteria</taxon>
        <taxon>Desulfobacterales</taxon>
        <taxon>Desulfobacteraceae</taxon>
        <taxon>Desulfobacter</taxon>
    </lineage>
</organism>
<keyword evidence="4" id="KW-0479">Metal-binding</keyword>
<dbReference type="InterPro" id="IPR036021">
    <property type="entry name" value="Tungsten_al_ferr_oxy-like_C"/>
</dbReference>
<evidence type="ECO:0000259" key="9">
    <source>
        <dbReference type="SMART" id="SM00790"/>
    </source>
</evidence>
<dbReference type="InterPro" id="IPR051919">
    <property type="entry name" value="W-dependent_AOR"/>
</dbReference>
<reference evidence="11 12" key="1">
    <citation type="submission" date="2018-06" db="EMBL/GenBank/DDBJ databases">
        <title>Complete Genome Sequence of Desulfobacter hydrogenophilus (DSM3380).</title>
        <authorList>
            <person name="Marietou A."/>
            <person name="Schreiber L."/>
            <person name="Marshall I."/>
            <person name="Jorgensen B."/>
        </authorList>
    </citation>
    <scope>NUCLEOTIDE SEQUENCE [LARGE SCALE GENOMIC DNA]</scope>
    <source>
        <strain evidence="11 12">DSM 3380</strain>
    </source>
</reference>
<comment type="similarity">
    <text evidence="2">Belongs to the AOR/FOR family.</text>
</comment>
<evidence type="ECO:0000256" key="1">
    <source>
        <dbReference type="ARBA" id="ARBA00001966"/>
    </source>
</evidence>
<evidence type="ECO:0000256" key="6">
    <source>
        <dbReference type="ARBA" id="ARBA00023004"/>
    </source>
</evidence>
<dbReference type="InterPro" id="IPR036503">
    <property type="entry name" value="Ald_Fedxn_OxRdtase_N_sf"/>
</dbReference>
<dbReference type="Proteomes" id="UP000293902">
    <property type="component" value="Chromosome"/>
</dbReference>
<dbReference type="GO" id="GO:0046872">
    <property type="term" value="F:metal ion binding"/>
    <property type="evidence" value="ECO:0007669"/>
    <property type="project" value="UniProtKB-KW"/>
</dbReference>
<evidence type="ECO:0000313" key="13">
    <source>
        <dbReference type="Proteomes" id="UP000293902"/>
    </source>
</evidence>
<dbReference type="InterPro" id="IPR013985">
    <property type="entry name" value="Ald_Fedxn_OxRdtase_dom3"/>
</dbReference>
<dbReference type="EMBL" id="CP036313">
    <property type="protein sequence ID" value="QBH13446.1"/>
    <property type="molecule type" value="Genomic_DNA"/>
</dbReference>
<dbReference type="RefSeq" id="WP_111952905.1">
    <property type="nucleotide sequence ID" value="NZ_CP036313.1"/>
</dbReference>
<dbReference type="Gene3D" id="3.60.9.10">
    <property type="entry name" value="Aldehyde ferredoxin oxidoreductase, N-terminal domain"/>
    <property type="match status" value="1"/>
</dbReference>
<evidence type="ECO:0000256" key="2">
    <source>
        <dbReference type="ARBA" id="ARBA00011032"/>
    </source>
</evidence>
<dbReference type="SUPFAM" id="SSF56228">
    <property type="entry name" value="Aldehyde ferredoxin oxidoreductase, N-terminal domain"/>
    <property type="match status" value="1"/>
</dbReference>
<dbReference type="GO" id="GO:0051539">
    <property type="term" value="F:4 iron, 4 sulfur cluster binding"/>
    <property type="evidence" value="ECO:0007669"/>
    <property type="project" value="UniProtKB-KW"/>
</dbReference>
<keyword evidence="5" id="KW-0560">Oxidoreductase</keyword>
<dbReference type="AlphaFoldDB" id="A0A328FGH9"/>
<accession>A0A328FGH9</accession>
<evidence type="ECO:0000256" key="8">
    <source>
        <dbReference type="ARBA" id="ARBA00049934"/>
    </source>
</evidence>
<dbReference type="GO" id="GO:0009055">
    <property type="term" value="F:electron transfer activity"/>
    <property type="evidence" value="ECO:0007669"/>
    <property type="project" value="InterPro"/>
</dbReference>
<sequence length="575" mass="61174">MSQILRINTREKTYSFETPAEDIANLGGRALTSRMILNEVPATSHPLSKYNKLVFAPGLLSGSPAANSGRLSVGGKSPLTGGIKESNSGGLVSQKLARLGIKALVLEDKPEDDGFSMIVIKKDSVEFLAADEYAGVCNGDMITKLWDRFGKRVATASIGVAGEQRLTSASIQFADPKGHPGRAAGRGGLGAVMGSKKIKAIVVDDKGTDRVPLHDPEAFKAANKKWVELLTSHPVSGQGLPIYGTAVLVNVINEAGAMPTKNFRTGRFEYAQDISGETMAANIEKRGGVAAEGCHPGCVIKCSQIYNDKDNNYLTSGFEYETIWAFGSHCLIKDLDDIAMMDRLCDDFGVDTIDTGVAIGIAMEAGIIPWGDGKAAIELLRKVGTGDPMGKIIGNGAAFTGQALGIDRVPVVKRQALPAYDPRAVKAVGVTYATSTMGADHTAGYGVCQNILGVGGSIDPLKKDNNVETSKTLQIATAAIDAAGLCLFVAFPILDNPEGLQMVVDMINARYGLSLVVDDVASLGISILKDELEFNRRAGFTPKDDRLPDMFKEEVAPHNTTWDFTDEELAEAVKF</sequence>
<comment type="cofactor">
    <cofactor evidence="8">
        <name>tungstopterin</name>
        <dbReference type="ChEBI" id="CHEBI:30402"/>
    </cofactor>
</comment>
<dbReference type="PANTHER" id="PTHR30038">
    <property type="entry name" value="ALDEHYDE FERREDOXIN OXIDOREDUCTASE"/>
    <property type="match status" value="1"/>
</dbReference>
<evidence type="ECO:0000313" key="11">
    <source>
        <dbReference type="EMBL" id="RAM03698.1"/>
    </source>
</evidence>
<gene>
    <name evidence="11" type="ORF">DO021_01165</name>
    <name evidence="10" type="ORF">EYB58_11235</name>
</gene>
<feature type="domain" description="Aldehyde ferredoxin oxidoreductase N-terminal" evidence="9">
    <location>
        <begin position="1"/>
        <end position="207"/>
    </location>
</feature>
<dbReference type="SMART" id="SM00790">
    <property type="entry name" value="AFOR_N"/>
    <property type="match status" value="1"/>
</dbReference>
<dbReference type="OrthoDB" id="9763894at2"/>
<comment type="cofactor">
    <cofactor evidence="1">
        <name>[4Fe-4S] cluster</name>
        <dbReference type="ChEBI" id="CHEBI:49883"/>
    </cofactor>
</comment>
<evidence type="ECO:0000256" key="3">
    <source>
        <dbReference type="ARBA" id="ARBA00022485"/>
    </source>
</evidence>
<dbReference type="InterPro" id="IPR013983">
    <property type="entry name" value="Ald_Fedxn_OxRdtase_N"/>
</dbReference>
<dbReference type="SUPFAM" id="SSF48310">
    <property type="entry name" value="Aldehyde ferredoxin oxidoreductase, C-terminal domains"/>
    <property type="match status" value="1"/>
</dbReference>
<dbReference type="EMBL" id="QLNI01000002">
    <property type="protein sequence ID" value="RAM03698.1"/>
    <property type="molecule type" value="Genomic_DNA"/>
</dbReference>
<evidence type="ECO:0000256" key="5">
    <source>
        <dbReference type="ARBA" id="ARBA00023002"/>
    </source>
</evidence>